<dbReference type="Gene3D" id="3.90.228.10">
    <property type="match status" value="1"/>
</dbReference>
<evidence type="ECO:0000259" key="6">
    <source>
        <dbReference type="PROSITE" id="PS51059"/>
    </source>
</evidence>
<sequence>MLNYQAAASPPRRRLFLLPKIISSRFAYYPDSTTIWMQYEPKGGNYMQYKHLVCVTGQNNNKYYDMREKPDGTFDATYGRIGATATTINYPMSKWDSTLNSKLRKGYEDMTELAVITEVKTQEKYKPIEDKSIAALIDYLRQQARETVRQNYTVGSEKVSQAMVNKAQTILNNLSTGTWTLRSFNDQLIELFTVIPRRMGNVRDHLAVKPEEFPEIISREQQLLDVMAGQVSDNTVVLKEVGDENKTVLEAFGLEFSPATDADIAVIKKQLGKECENLFYKAWRVENSATRKNFKTFCKGKGRIAKKLFWHGSRTENWWSILRTGLVLRPTNSVINGKMFGYGLYFAPRARKSVGYTSLRGSYWAGGHSNYGFMALYEVVYGKPYDVSDNAGLSDMNYEKLQKRAPGCSCLHAHAGRALRNDEVIVYREDQTTIKYLVELKA</sequence>
<evidence type="ECO:0000256" key="2">
    <source>
        <dbReference type="ARBA" id="ARBA00022676"/>
    </source>
</evidence>
<name>A0A6I2R281_FLAPL</name>
<dbReference type="Pfam" id="PF00644">
    <property type="entry name" value="PARP"/>
    <property type="match status" value="1"/>
</dbReference>
<dbReference type="EC" id="2.4.2.30" evidence="1"/>
<keyword evidence="2" id="KW-0328">Glycosyltransferase</keyword>
<dbReference type="GO" id="GO:0006302">
    <property type="term" value="P:double-strand break repair"/>
    <property type="evidence" value="ECO:0007669"/>
    <property type="project" value="TreeGrafter"/>
</dbReference>
<comment type="caution">
    <text evidence="7">The sequence shown here is derived from an EMBL/GenBank/DDBJ whole genome shotgun (WGS) entry which is preliminary data.</text>
</comment>
<dbReference type="GO" id="GO:0070212">
    <property type="term" value="P:protein poly-ADP-ribosylation"/>
    <property type="evidence" value="ECO:0007669"/>
    <property type="project" value="TreeGrafter"/>
</dbReference>
<comment type="catalytic activity">
    <reaction evidence="5">
        <text>NAD(+) + (ADP-D-ribosyl)n-acceptor = nicotinamide + (ADP-D-ribosyl)n+1-acceptor + H(+).</text>
        <dbReference type="EC" id="2.4.2.30"/>
    </reaction>
</comment>
<dbReference type="AlphaFoldDB" id="A0A6I2R281"/>
<dbReference type="PANTHER" id="PTHR10459">
    <property type="entry name" value="DNA LIGASE"/>
    <property type="match status" value="1"/>
</dbReference>
<keyword evidence="4" id="KW-0520">NAD</keyword>
<dbReference type="PANTHER" id="PTHR10459:SF60">
    <property type="entry name" value="POLY [ADP-RIBOSE] POLYMERASE 2"/>
    <property type="match status" value="1"/>
</dbReference>
<feature type="domain" description="PARP catalytic" evidence="6">
    <location>
        <begin position="240"/>
        <end position="442"/>
    </location>
</feature>
<evidence type="ECO:0000256" key="3">
    <source>
        <dbReference type="ARBA" id="ARBA00022679"/>
    </source>
</evidence>
<reference evidence="7 8" key="1">
    <citation type="journal article" date="2019" name="Nat. Med.">
        <title>A library of human gut bacterial isolates paired with longitudinal multiomics data enables mechanistic microbiome research.</title>
        <authorList>
            <person name="Poyet M."/>
            <person name="Groussin M."/>
            <person name="Gibbons S.M."/>
            <person name="Avila-Pacheco J."/>
            <person name="Jiang X."/>
            <person name="Kearney S.M."/>
            <person name="Perrotta A.R."/>
            <person name="Berdy B."/>
            <person name="Zhao S."/>
            <person name="Lieberman T.D."/>
            <person name="Swanson P.K."/>
            <person name="Smith M."/>
            <person name="Roesemann S."/>
            <person name="Alexander J.E."/>
            <person name="Rich S.A."/>
            <person name="Livny J."/>
            <person name="Vlamakis H."/>
            <person name="Clish C."/>
            <person name="Bullock K."/>
            <person name="Deik A."/>
            <person name="Scott J."/>
            <person name="Pierce K.A."/>
            <person name="Xavier R.J."/>
            <person name="Alm E.J."/>
        </authorList>
    </citation>
    <scope>NUCLEOTIDE SEQUENCE [LARGE SCALE GENOMIC DNA]</scope>
    <source>
        <strain evidence="7 8">BIOML-A2</strain>
    </source>
</reference>
<dbReference type="Proteomes" id="UP000434475">
    <property type="component" value="Unassembled WGS sequence"/>
</dbReference>
<dbReference type="GO" id="GO:1990404">
    <property type="term" value="F:NAD+-protein mono-ADP-ribosyltransferase activity"/>
    <property type="evidence" value="ECO:0007669"/>
    <property type="project" value="TreeGrafter"/>
</dbReference>
<dbReference type="SUPFAM" id="SSF56399">
    <property type="entry name" value="ADP-ribosylation"/>
    <property type="match status" value="1"/>
</dbReference>
<dbReference type="GO" id="GO:0003950">
    <property type="term" value="F:NAD+ poly-ADP-ribosyltransferase activity"/>
    <property type="evidence" value="ECO:0007669"/>
    <property type="project" value="UniProtKB-EC"/>
</dbReference>
<evidence type="ECO:0000313" key="7">
    <source>
        <dbReference type="EMBL" id="MSB20009.1"/>
    </source>
</evidence>
<accession>A0A6I2R281</accession>
<dbReference type="EMBL" id="WKPR01000009">
    <property type="protein sequence ID" value="MSB20009.1"/>
    <property type="molecule type" value="Genomic_DNA"/>
</dbReference>
<dbReference type="InterPro" id="IPR012317">
    <property type="entry name" value="Poly(ADP-ribose)pol_cat_dom"/>
</dbReference>
<dbReference type="InterPro" id="IPR050800">
    <property type="entry name" value="ARTD/PARP"/>
</dbReference>
<dbReference type="PROSITE" id="PS51059">
    <property type="entry name" value="PARP_CATALYTIC"/>
    <property type="match status" value="1"/>
</dbReference>
<evidence type="ECO:0000256" key="4">
    <source>
        <dbReference type="ARBA" id="ARBA00023027"/>
    </source>
</evidence>
<protein>
    <recommendedName>
        <fullName evidence="1">NAD(+) ADP-ribosyltransferase</fullName>
        <ecNumber evidence="1">2.4.2.30</ecNumber>
    </recommendedName>
</protein>
<proteinExistence type="predicted"/>
<dbReference type="InterPro" id="IPR008893">
    <property type="entry name" value="WGR_domain"/>
</dbReference>
<dbReference type="SMART" id="SM00773">
    <property type="entry name" value="WGR"/>
    <property type="match status" value="1"/>
</dbReference>
<organism evidence="7 8">
    <name type="scientific">Flavonifractor plautii</name>
    <name type="common">Fusobacterium plautii</name>
    <dbReference type="NCBI Taxonomy" id="292800"/>
    <lineage>
        <taxon>Bacteria</taxon>
        <taxon>Bacillati</taxon>
        <taxon>Bacillota</taxon>
        <taxon>Clostridia</taxon>
        <taxon>Eubacteriales</taxon>
        <taxon>Oscillospiraceae</taxon>
        <taxon>Flavonifractor</taxon>
    </lineage>
</organism>
<gene>
    <name evidence="7" type="ORF">GKE97_10825</name>
</gene>
<keyword evidence="3" id="KW-0808">Transferase</keyword>
<evidence type="ECO:0000256" key="5">
    <source>
        <dbReference type="ARBA" id="ARBA00033987"/>
    </source>
</evidence>
<evidence type="ECO:0000256" key="1">
    <source>
        <dbReference type="ARBA" id="ARBA00012020"/>
    </source>
</evidence>
<evidence type="ECO:0000313" key="8">
    <source>
        <dbReference type="Proteomes" id="UP000434475"/>
    </source>
</evidence>